<name>A0A4P9UUA0_METBY</name>
<accession>A0A4P9UUA0</accession>
<evidence type="ECO:0000256" key="1">
    <source>
        <dbReference type="SAM" id="Phobius"/>
    </source>
</evidence>
<dbReference type="OrthoDB" id="9785445at2"/>
<feature type="transmembrane region" description="Helical" evidence="1">
    <location>
        <begin position="12"/>
        <end position="29"/>
    </location>
</feature>
<dbReference type="RefSeq" id="WP_017838884.1">
    <property type="nucleotide sequence ID" value="NZ_CP035467.1"/>
</dbReference>
<keyword evidence="1" id="KW-0472">Membrane</keyword>
<protein>
    <recommendedName>
        <fullName evidence="4">Thioredoxin domain-containing protein</fullName>
    </recommendedName>
</protein>
<evidence type="ECO:0000313" key="3">
    <source>
        <dbReference type="Proteomes" id="UP000305881"/>
    </source>
</evidence>
<keyword evidence="1" id="KW-0812">Transmembrane</keyword>
<keyword evidence="3" id="KW-1185">Reference proteome</keyword>
<dbReference type="KEGG" id="mbur:EQU24_14100"/>
<sequence length="198" mass="22674">MNNQQKKNRNLILIIFGMSIIPFLFAWYLKEHPNLLKGATNHGELIIPPLLTERLDLIGIDSFSAENIDELKGRWVLINVVPDADCDQTCLDAVYKSKQLLLMMGKELTRIRRTVILLNPDAEQHIKTWWQDDDRLLKTRPSSDLQKQMTKLNGTGIANGMLLIMDPLGNIMMRYQPGFNPYDVKSDLRKLLSVSQIG</sequence>
<keyword evidence="1" id="KW-1133">Transmembrane helix</keyword>
<dbReference type="SUPFAM" id="SSF52833">
    <property type="entry name" value="Thioredoxin-like"/>
    <property type="match status" value="1"/>
</dbReference>
<organism evidence="2 3">
    <name type="scientific">Methylotuvimicrobium buryatense</name>
    <name type="common">Methylomicrobium buryatense</name>
    <dbReference type="NCBI Taxonomy" id="95641"/>
    <lineage>
        <taxon>Bacteria</taxon>
        <taxon>Pseudomonadati</taxon>
        <taxon>Pseudomonadota</taxon>
        <taxon>Gammaproteobacteria</taxon>
        <taxon>Methylococcales</taxon>
        <taxon>Methylococcaceae</taxon>
        <taxon>Methylotuvimicrobium</taxon>
    </lineage>
</organism>
<gene>
    <name evidence="2" type="ORF">EQU24_14100</name>
</gene>
<reference evidence="3" key="1">
    <citation type="journal article" date="2019" name="J. Bacteriol.">
        <title>A Mutagenic Screen Identifies a TonB-Dependent Receptor Required for the Lanthanide Metal Switch in the Type I Methanotroph 'Methylotuvimicrobium buryatense' 5GB1C.</title>
        <authorList>
            <person name="Groom J.D."/>
            <person name="Ford S.M."/>
            <person name="Pesesky M.W."/>
            <person name="Lidstrom M.E."/>
        </authorList>
    </citation>
    <scope>NUCLEOTIDE SEQUENCE [LARGE SCALE GENOMIC DNA]</scope>
    <source>
        <strain evidence="3">5GB1C</strain>
    </source>
</reference>
<proteinExistence type="predicted"/>
<dbReference type="InterPro" id="IPR036249">
    <property type="entry name" value="Thioredoxin-like_sf"/>
</dbReference>
<dbReference type="Proteomes" id="UP000305881">
    <property type="component" value="Chromosome"/>
</dbReference>
<dbReference type="STRING" id="675511.GCA_000341735_00227"/>
<dbReference type="AlphaFoldDB" id="A0A4P9UUA0"/>
<dbReference type="EMBL" id="CP035467">
    <property type="protein sequence ID" value="QCW83246.1"/>
    <property type="molecule type" value="Genomic_DNA"/>
</dbReference>
<evidence type="ECO:0000313" key="2">
    <source>
        <dbReference type="EMBL" id="QCW83246.1"/>
    </source>
</evidence>
<evidence type="ECO:0008006" key="4">
    <source>
        <dbReference type="Google" id="ProtNLM"/>
    </source>
</evidence>